<reference evidence="1 2" key="1">
    <citation type="submission" date="2024-03" db="EMBL/GenBank/DDBJ databases">
        <title>Mouse gut bacterial collection (mGBC) of GemPharmatech.</title>
        <authorList>
            <person name="He Y."/>
            <person name="Dong L."/>
            <person name="Wu D."/>
            <person name="Gao X."/>
            <person name="Lin Z."/>
        </authorList>
    </citation>
    <scope>NUCLEOTIDE SEQUENCE [LARGE SCALE GENOMIC DNA]</scope>
    <source>
        <strain evidence="1 2">54-13</strain>
    </source>
</reference>
<dbReference type="Proteomes" id="UP001565200">
    <property type="component" value="Unassembled WGS sequence"/>
</dbReference>
<evidence type="ECO:0000313" key="1">
    <source>
        <dbReference type="EMBL" id="MEY8246633.1"/>
    </source>
</evidence>
<comment type="caution">
    <text evidence="1">The sequence shown here is derived from an EMBL/GenBank/DDBJ whole genome shotgun (WGS) entry which is preliminary data.</text>
</comment>
<protein>
    <submittedName>
        <fullName evidence="1">Uncharacterized protein</fullName>
    </submittedName>
</protein>
<sequence length="272" mass="31679">MRTSPVNIRPVANNAGDAGSIMGYTHYLMMNAQFAGNLRFDGHKATEEEVEVAERCRVLCDRITRRLAVCKENDIPDMLECYDIAYRIGNRCVPDSGFINRQKRRVLKAWKSGFASVDESSVFGMVAPEVSRTPERAEREYVEAYLSIKERWLRTLAAHNCFPGVTAYENYRRLALMMRERLDSRFDGQDADVKRRWYERNKVDDFSTLGSRILRCYRRFISSLSPAVMDFDQKMELDNCIIAELSTRQDLNPYDREAFRLALEFNREMAEE</sequence>
<dbReference type="EMBL" id="JBCLPP010000064">
    <property type="protein sequence ID" value="MEY8246633.1"/>
    <property type="molecule type" value="Genomic_DNA"/>
</dbReference>
<evidence type="ECO:0000313" key="2">
    <source>
        <dbReference type="Proteomes" id="UP001565200"/>
    </source>
</evidence>
<dbReference type="RefSeq" id="WP_369864027.1">
    <property type="nucleotide sequence ID" value="NZ_JBCLPP010000064.1"/>
</dbReference>
<organism evidence="1 2">
    <name type="scientific">Heminiphilus faecis</name>
    <dbReference type="NCBI Taxonomy" id="2601703"/>
    <lineage>
        <taxon>Bacteria</taxon>
        <taxon>Pseudomonadati</taxon>
        <taxon>Bacteroidota</taxon>
        <taxon>Bacteroidia</taxon>
        <taxon>Bacteroidales</taxon>
        <taxon>Muribaculaceae</taxon>
        <taxon>Heminiphilus</taxon>
    </lineage>
</organism>
<proteinExistence type="predicted"/>
<keyword evidence="2" id="KW-1185">Reference proteome</keyword>
<accession>A0ABV4CYZ2</accession>
<gene>
    <name evidence="1" type="ORF">AAK873_13575</name>
</gene>
<name>A0ABV4CYZ2_9BACT</name>